<proteinExistence type="evidence at transcript level"/>
<organism evidence="3">
    <name type="scientific">Schistocerca gregaria</name>
    <name type="common">Desert locust</name>
    <name type="synonym">Gryllus gregarius</name>
    <dbReference type="NCBI Taxonomy" id="7010"/>
    <lineage>
        <taxon>Eukaryota</taxon>
        <taxon>Metazoa</taxon>
        <taxon>Ecdysozoa</taxon>
        <taxon>Arthropoda</taxon>
        <taxon>Hexapoda</taxon>
        <taxon>Insecta</taxon>
        <taxon>Pterygota</taxon>
        <taxon>Neoptera</taxon>
        <taxon>Polyneoptera</taxon>
        <taxon>Orthoptera</taxon>
        <taxon>Caelifera</taxon>
        <taxon>Acrididea</taxon>
        <taxon>Acridomorpha</taxon>
        <taxon>Acridoidea</taxon>
        <taxon>Acrididae</taxon>
        <taxon>Cyrtacanthacridinae</taxon>
        <taxon>Schistocerca</taxon>
    </lineage>
</organism>
<sequence length="179" mass="19237">MKTLLAVLMLAVACQARPDAGQVNIAETVQQLNHTIVNAAHELRETLGLPTQDEALNLLTEQANAFKTKIAEVTSTLKQEAEKHQGTVSEQLNAFARNLNNSIHDAATSLNLEEQLNSLQSALNNVGHQWQDIASKTQAAAQDAWGPVQSALQEAAEKTKQAAANLQNSIQSAVQKPAN</sequence>
<keyword evidence="1" id="KW-0175">Coiled coil</keyword>
<dbReference type="AlphaFoldDB" id="A0A8E5JT27"/>
<accession>A0A8E5JT27</accession>
<dbReference type="GeneID" id="126284581"/>
<feature type="chain" id="PRO_5034711334" evidence="2">
    <location>
        <begin position="17"/>
        <end position="179"/>
    </location>
</feature>
<dbReference type="KEGG" id="sgre:126284581"/>
<dbReference type="CDD" id="cd13769">
    <property type="entry name" value="ApoLp-III_like"/>
    <property type="match status" value="1"/>
</dbReference>
<dbReference type="Gene3D" id="1.20.120.20">
    <property type="entry name" value="Apolipoprotein"/>
    <property type="match status" value="1"/>
</dbReference>
<dbReference type="EMBL" id="MW962673">
    <property type="protein sequence ID" value="QVD39439.1"/>
    <property type="molecule type" value="mRNA"/>
</dbReference>
<dbReference type="SUPFAM" id="SSF47857">
    <property type="entry name" value="Apolipophorin-III"/>
    <property type="match status" value="1"/>
</dbReference>
<dbReference type="OrthoDB" id="10298093at2759"/>
<evidence type="ECO:0000313" key="3">
    <source>
        <dbReference type="EMBL" id="QVD39439.1"/>
    </source>
</evidence>
<evidence type="ECO:0000256" key="2">
    <source>
        <dbReference type="SAM" id="SignalP"/>
    </source>
</evidence>
<keyword evidence="2" id="KW-0732">Signal</keyword>
<dbReference type="RefSeq" id="XP_049839559.1">
    <property type="nucleotide sequence ID" value="XM_049983602.1"/>
</dbReference>
<name>A0A8E5JT27_SCHGR</name>
<reference evidence="3" key="1">
    <citation type="journal article" date="2021" name="J. Neurophysiol.">
        <title>Gene transcription changes in a locust model of noise-induced deafness.</title>
        <authorList>
            <person name="French A.S."/>
            <person name="Warren B."/>
        </authorList>
    </citation>
    <scope>NUCLEOTIDE SEQUENCE</scope>
</reference>
<feature type="signal peptide" evidence="2">
    <location>
        <begin position="1"/>
        <end position="16"/>
    </location>
</feature>
<protein>
    <submittedName>
        <fullName evidence="3">Apolipophorin III</fullName>
    </submittedName>
</protein>
<evidence type="ECO:0000256" key="1">
    <source>
        <dbReference type="SAM" id="Coils"/>
    </source>
</evidence>
<feature type="coiled-coil region" evidence="1">
    <location>
        <begin position="149"/>
        <end position="176"/>
    </location>
</feature>